<organism evidence="1 2">
    <name type="scientific">Carboxydothermus hydrogenoformans (strain ATCC BAA-161 / DSM 6008 / Z-2901)</name>
    <dbReference type="NCBI Taxonomy" id="246194"/>
    <lineage>
        <taxon>Bacteria</taxon>
        <taxon>Bacillati</taxon>
        <taxon>Bacillota</taxon>
        <taxon>Clostridia</taxon>
        <taxon>Thermoanaerobacterales</taxon>
        <taxon>Thermoanaerobacteraceae</taxon>
        <taxon>Carboxydothermus</taxon>
    </lineage>
</organism>
<reference evidence="1 2" key="1">
    <citation type="journal article" date="2005" name="PLoS Genet.">
        <title>Life in hot carbon monoxide: the complete genome sequence of Carboxydothermus hydrogenoformans Z-2901.</title>
        <authorList>
            <person name="Wu M."/>
            <person name="Ren Q."/>
            <person name="Durkin A.S."/>
            <person name="Daugherty S.C."/>
            <person name="Brinkac L.M."/>
            <person name="Dodson R.J."/>
            <person name="Madupu R."/>
            <person name="Sullivan S.A."/>
            <person name="Kolonay J.F."/>
            <person name="Haft D.H."/>
            <person name="Nelson W.C."/>
            <person name="Tallon L.J."/>
            <person name="Jones K.M."/>
            <person name="Ulrich L.E."/>
            <person name="Gonzalez J.M."/>
            <person name="Zhulin I.B."/>
            <person name="Robb F.T."/>
            <person name="Eisen J.A."/>
        </authorList>
    </citation>
    <scope>NUCLEOTIDE SEQUENCE [LARGE SCALE GENOMIC DNA]</scope>
    <source>
        <strain evidence="2">ATCC BAA-161 / DSM 6008 / Z-2901</strain>
    </source>
</reference>
<dbReference type="EMBL" id="CP000141">
    <property type="protein sequence ID" value="ABB16043.1"/>
    <property type="molecule type" value="Genomic_DNA"/>
</dbReference>
<accession>Q3A8W0</accession>
<dbReference type="Proteomes" id="UP000002706">
    <property type="component" value="Chromosome"/>
</dbReference>
<keyword evidence="2" id="KW-1185">Reference proteome</keyword>
<gene>
    <name evidence="1" type="ordered locus">CHY_2632</name>
</gene>
<evidence type="ECO:0000313" key="2">
    <source>
        <dbReference type="Proteomes" id="UP000002706"/>
    </source>
</evidence>
<protein>
    <submittedName>
        <fullName evidence="1">Uncharacterized protein</fullName>
    </submittedName>
</protein>
<dbReference type="STRING" id="246194.CHY_2632"/>
<sequence>MQKFDLLYVGDIKILKSFTKKGLKCMLDKWMRIEGYYCYRSFDGVAKNFLRIYEGIYNVVENQIT</sequence>
<dbReference type="HOGENOM" id="CLU_2841709_0_0_9"/>
<dbReference type="AlphaFoldDB" id="Q3A8W0"/>
<proteinExistence type="predicted"/>
<name>Q3A8W0_CARHZ</name>
<dbReference type="KEGG" id="chy:CHY_2632"/>
<dbReference type="InParanoid" id="Q3A8W0"/>
<evidence type="ECO:0000313" key="1">
    <source>
        <dbReference type="EMBL" id="ABB16043.1"/>
    </source>
</evidence>